<gene>
    <name evidence="1" type="ORF">TCIL3000_10_3670</name>
</gene>
<organism evidence="1">
    <name type="scientific">Trypanosoma congolense (strain IL3000)</name>
    <dbReference type="NCBI Taxonomy" id="1068625"/>
    <lineage>
        <taxon>Eukaryota</taxon>
        <taxon>Discoba</taxon>
        <taxon>Euglenozoa</taxon>
        <taxon>Kinetoplastea</taxon>
        <taxon>Metakinetoplastina</taxon>
        <taxon>Trypanosomatida</taxon>
        <taxon>Trypanosomatidae</taxon>
        <taxon>Trypanosoma</taxon>
        <taxon>Nannomonas</taxon>
    </lineage>
</organism>
<dbReference type="InterPro" id="IPR016024">
    <property type="entry name" value="ARM-type_fold"/>
</dbReference>
<proteinExistence type="predicted"/>
<dbReference type="EMBL" id="HE575323">
    <property type="protein sequence ID" value="CCC93606.1"/>
    <property type="molecule type" value="Genomic_DNA"/>
</dbReference>
<dbReference type="VEuPathDB" id="TriTrypDB:TcIL3000_10_3670"/>
<protein>
    <submittedName>
        <fullName evidence="1">Uncharacterized protein</fullName>
    </submittedName>
</protein>
<sequence>MDQHLRQQIEIAAQCIKEGQHSEAERVVRNLQAIDDPHATEYVFRILNWSVHSGANDDMVYVHFASLRLMRVFFIRFVHLQGTAGKELLTSLQLYAQALGDRLLTAPWRSVMSEAALNMAVILKLRCVGEEGTLKSSAIDQVISDVLGELSNCTGEPMMVLYLSVTVHLIEEFGLYRPPSRGRGVSIKFHRECRAAFECDGLVRFLNVFFGAAVSGTVTSRLVAESLIGGLSAALSWSRHAFFEEDVPHGDSCAPALRVSGALWYDFLMKGVPVQGTMTRVEEVLKKWYLDGRMCEIAVERRSIVELVREFCNIVIDSWELTEKVNYGGRVISLVTLVAKDILGNMENDEGTRSELPVALSGISNVLENLPEIFTFPEILEPSLAELLFIVKHLIDFDCRNPDNDDIMAALDEILSFLFKLTQLLPNNVPSIASVALSVFDTYLSSKLSCALSSMSPRIFATAFAESHISLVACLGRQDPVRAVELLCAALNHLSGDYINALRGRASNAGQVQEKLWVVARLSSALIVDTCDGEQVAVPPCFTEYSFSGPHPVLKIVASVCNLLRDMLPNLSSASPAVVAALLDVLGGFTNIYMRDPEGEGVPMTGVCVAIIRYALCSLRAFAFDGDVGAAVCRVLSAGAKSACAIGAFQACPEAQREAEEIASGGHRVGEVVRGHVAAFCVVCLPQEAVEVGISRILHTFDVHASDFTSVDVSVCLERCGSLSGFLTFLRDSDRLYSCLGGVTEDCDHIVALSSTRFYEKELVIRSTELILHLFLAYSPLLMDEPLLWLCGKVTTTLNEVIKALVDNATWRADDAEEEKLRLLKLVTSLLSEIAQWVMMESTLPPEATHSLGTCVISALAAFLDFFDERCLKLPELKESVLRAFQLCSEAFTSEFVSLPDSQVFLSVLMFTLDSDTIDGQRVGTTVAECVVSFMHRAGVDNHELFSSLLYALTRSFLSGRLSIALSPQIAKCLTALCGCLPPQRLEKMLREVTTATDGCPQAAVILCRMFSKAQECSGSNGQQRIISLRCLADIITESLCGIRGILLV</sequence>
<name>G0UW40_TRYCI</name>
<evidence type="ECO:0000313" key="1">
    <source>
        <dbReference type="EMBL" id="CCC93606.1"/>
    </source>
</evidence>
<dbReference type="SUPFAM" id="SSF48371">
    <property type="entry name" value="ARM repeat"/>
    <property type="match status" value="1"/>
</dbReference>
<reference evidence="1" key="1">
    <citation type="journal article" date="2012" name="Proc. Natl. Acad. Sci. U.S.A.">
        <title>Antigenic diversity is generated by distinct evolutionary mechanisms in African trypanosome species.</title>
        <authorList>
            <person name="Jackson A.P."/>
            <person name="Berry A."/>
            <person name="Aslett M."/>
            <person name="Allison H.C."/>
            <person name="Burton P."/>
            <person name="Vavrova-Anderson J."/>
            <person name="Brown R."/>
            <person name="Browne H."/>
            <person name="Corton N."/>
            <person name="Hauser H."/>
            <person name="Gamble J."/>
            <person name="Gilderthorp R."/>
            <person name="Marcello L."/>
            <person name="McQuillan J."/>
            <person name="Otto T.D."/>
            <person name="Quail M.A."/>
            <person name="Sanders M.J."/>
            <person name="van Tonder A."/>
            <person name="Ginger M.L."/>
            <person name="Field M.C."/>
            <person name="Barry J.D."/>
            <person name="Hertz-Fowler C."/>
            <person name="Berriman M."/>
        </authorList>
    </citation>
    <scope>NUCLEOTIDE SEQUENCE</scope>
    <source>
        <strain evidence="1">IL3000</strain>
    </source>
</reference>
<dbReference type="AlphaFoldDB" id="G0UW40"/>
<accession>G0UW40</accession>